<dbReference type="Pfam" id="PF09954">
    <property type="entry name" value="DUF2188"/>
    <property type="match status" value="1"/>
</dbReference>
<comment type="caution">
    <text evidence="1">The sequence shown here is derived from an EMBL/GenBank/DDBJ whole genome shotgun (WGS) entry which is preliminary data.</text>
</comment>
<sequence length="68" mass="7462">MSDTTNTVVTRPNRGQWEVAVDGRPELSQSYSSREEAVDGGRTVADELGFRHVVEEAEPTGTITDPQE</sequence>
<keyword evidence="2" id="KW-1185">Reference proteome</keyword>
<dbReference type="EMBL" id="JABACI010000007">
    <property type="protein sequence ID" value="NLP86135.1"/>
    <property type="molecule type" value="Genomic_DNA"/>
</dbReference>
<dbReference type="Proteomes" id="UP001429745">
    <property type="component" value="Unassembled WGS sequence"/>
</dbReference>
<evidence type="ECO:0000313" key="1">
    <source>
        <dbReference type="EMBL" id="NLP86135.1"/>
    </source>
</evidence>
<name>A0ABX1KHU2_9MICO</name>
<proteinExistence type="predicted"/>
<evidence type="ECO:0000313" key="2">
    <source>
        <dbReference type="Proteomes" id="UP001429745"/>
    </source>
</evidence>
<gene>
    <name evidence="1" type="ORF">HF576_20070</name>
</gene>
<protein>
    <submittedName>
        <fullName evidence="1">DUF2188 domain-containing protein</fullName>
    </submittedName>
</protein>
<dbReference type="RefSeq" id="WP_168914628.1">
    <property type="nucleotide sequence ID" value="NZ_JABACI010000007.1"/>
</dbReference>
<organism evidence="1 2">
    <name type="scientific">Microbacterium salsuginis</name>
    <dbReference type="NCBI Taxonomy" id="2722803"/>
    <lineage>
        <taxon>Bacteria</taxon>
        <taxon>Bacillati</taxon>
        <taxon>Actinomycetota</taxon>
        <taxon>Actinomycetes</taxon>
        <taxon>Micrococcales</taxon>
        <taxon>Microbacteriaceae</taxon>
        <taxon>Microbacterium</taxon>
    </lineage>
</organism>
<reference evidence="1 2" key="1">
    <citation type="submission" date="2020-04" db="EMBL/GenBank/DDBJ databases">
        <title>CFH 90308 Microbacterium sp.</title>
        <authorList>
            <person name="Nie G."/>
            <person name="Ming H."/>
            <person name="Xia T."/>
        </authorList>
    </citation>
    <scope>NUCLEOTIDE SEQUENCE [LARGE SCALE GENOMIC DNA]</scope>
    <source>
        <strain evidence="1 2">CFH 90308</strain>
    </source>
</reference>
<dbReference type="InterPro" id="IPR018691">
    <property type="entry name" value="DUF2188"/>
</dbReference>
<accession>A0ABX1KHU2</accession>